<dbReference type="SUPFAM" id="SSF54695">
    <property type="entry name" value="POZ domain"/>
    <property type="match status" value="1"/>
</dbReference>
<dbReference type="Proteomes" id="UP000789405">
    <property type="component" value="Unassembled WGS sequence"/>
</dbReference>
<dbReference type="Pfam" id="PF02214">
    <property type="entry name" value="BTB_2"/>
    <property type="match status" value="1"/>
</dbReference>
<name>A0A9N9JLL4_9GLOM</name>
<feature type="non-terminal residue" evidence="2">
    <location>
        <position position="44"/>
    </location>
</feature>
<gene>
    <name evidence="2" type="ORF">DERYTH_LOCUS20788</name>
</gene>
<dbReference type="AlphaFoldDB" id="A0A9N9JLL4"/>
<dbReference type="InterPro" id="IPR011333">
    <property type="entry name" value="SKP1/BTB/POZ_sf"/>
</dbReference>
<evidence type="ECO:0000259" key="1">
    <source>
        <dbReference type="Pfam" id="PF02214"/>
    </source>
</evidence>
<dbReference type="Gene3D" id="3.30.710.10">
    <property type="entry name" value="Potassium Channel Kv1.1, Chain A"/>
    <property type="match status" value="1"/>
</dbReference>
<reference evidence="2" key="1">
    <citation type="submission" date="2021-06" db="EMBL/GenBank/DDBJ databases">
        <authorList>
            <person name="Kallberg Y."/>
            <person name="Tangrot J."/>
            <person name="Rosling A."/>
        </authorList>
    </citation>
    <scope>NUCLEOTIDE SEQUENCE</scope>
    <source>
        <strain evidence="2">MA453B</strain>
    </source>
</reference>
<keyword evidence="3" id="KW-1185">Reference proteome</keyword>
<dbReference type="GO" id="GO:0051260">
    <property type="term" value="P:protein homooligomerization"/>
    <property type="evidence" value="ECO:0007669"/>
    <property type="project" value="InterPro"/>
</dbReference>
<accession>A0A9N9JLL4</accession>
<feature type="domain" description="Potassium channel tetramerisation-type BTB" evidence="1">
    <location>
        <begin position="6"/>
        <end position="38"/>
    </location>
</feature>
<evidence type="ECO:0000313" key="2">
    <source>
        <dbReference type="EMBL" id="CAG8787869.1"/>
    </source>
</evidence>
<comment type="caution">
    <text evidence="2">The sequence shown here is derived from an EMBL/GenBank/DDBJ whole genome shotgun (WGS) entry which is preliminary data.</text>
</comment>
<dbReference type="InterPro" id="IPR003131">
    <property type="entry name" value="T1-type_BTB"/>
</dbReference>
<proteinExistence type="predicted"/>
<sequence>MSDEKIILNIGGIKYETLRSTLTAQPETLLGTMFRDQNEYIKNS</sequence>
<organism evidence="2 3">
    <name type="scientific">Dentiscutata erythropus</name>
    <dbReference type="NCBI Taxonomy" id="1348616"/>
    <lineage>
        <taxon>Eukaryota</taxon>
        <taxon>Fungi</taxon>
        <taxon>Fungi incertae sedis</taxon>
        <taxon>Mucoromycota</taxon>
        <taxon>Glomeromycotina</taxon>
        <taxon>Glomeromycetes</taxon>
        <taxon>Diversisporales</taxon>
        <taxon>Gigasporaceae</taxon>
        <taxon>Dentiscutata</taxon>
    </lineage>
</organism>
<evidence type="ECO:0000313" key="3">
    <source>
        <dbReference type="Proteomes" id="UP000789405"/>
    </source>
</evidence>
<protein>
    <submittedName>
        <fullName evidence="2">23713_t:CDS:1</fullName>
    </submittedName>
</protein>
<dbReference type="EMBL" id="CAJVPY010025190">
    <property type="protein sequence ID" value="CAG8787869.1"/>
    <property type="molecule type" value="Genomic_DNA"/>
</dbReference>
<dbReference type="OrthoDB" id="10025005at2759"/>